<dbReference type="EMBL" id="VCAO01000012">
    <property type="protein sequence ID" value="TMM45330.1"/>
    <property type="molecule type" value="Genomic_DNA"/>
</dbReference>
<protein>
    <recommendedName>
        <fullName evidence="2">Ubiquinol-cytochrome c chaperone domain-containing protein</fullName>
    </recommendedName>
</protein>
<comment type="similarity">
    <text evidence="1">Belongs to the UPF0174 family.</text>
</comment>
<gene>
    <name evidence="3" type="ORF">FEV51_12690</name>
</gene>
<dbReference type="AlphaFoldDB" id="A0A5S3P3W9"/>
<feature type="domain" description="Ubiquinol-cytochrome c chaperone" evidence="2">
    <location>
        <begin position="38"/>
        <end position="170"/>
    </location>
</feature>
<evidence type="ECO:0000313" key="3">
    <source>
        <dbReference type="EMBL" id="TMM45330.1"/>
    </source>
</evidence>
<reference evidence="3 4" key="1">
    <citation type="submission" date="2019-05" db="EMBL/GenBank/DDBJ databases">
        <title>Erythrobacter marisflavi sp. nov., isolated from isolated from water of an estuary environment.</title>
        <authorList>
            <person name="Yoon J.-H."/>
        </authorList>
    </citation>
    <scope>NUCLEOTIDE SEQUENCE [LARGE SCALE GENOMIC DNA]</scope>
    <source>
        <strain evidence="3 4">KEM-5</strain>
    </source>
</reference>
<evidence type="ECO:0000259" key="2">
    <source>
        <dbReference type="Pfam" id="PF03981"/>
    </source>
</evidence>
<evidence type="ECO:0000256" key="1">
    <source>
        <dbReference type="ARBA" id="ARBA00006436"/>
    </source>
</evidence>
<name>A0A5S3P3W9_9SPHN</name>
<dbReference type="Proteomes" id="UP000309668">
    <property type="component" value="Unassembled WGS sequence"/>
</dbReference>
<accession>A0A5S3P3W9</accession>
<comment type="caution">
    <text evidence="3">The sequence shown here is derived from an EMBL/GenBank/DDBJ whole genome shotgun (WGS) entry which is preliminary data.</text>
</comment>
<dbReference type="Pfam" id="PF03981">
    <property type="entry name" value="Ubiq_cyt_C_chap"/>
    <property type="match status" value="1"/>
</dbReference>
<keyword evidence="4" id="KW-1185">Reference proteome</keyword>
<dbReference type="InterPro" id="IPR021150">
    <property type="entry name" value="Ubiq_cyt_c_chap"/>
</dbReference>
<dbReference type="RefSeq" id="WP_138619450.1">
    <property type="nucleotide sequence ID" value="NZ_VCAO01000012.1"/>
</dbReference>
<organism evidence="3 4">
    <name type="scientific">Qipengyuania marisflavi</name>
    <dbReference type="NCBI Taxonomy" id="2486356"/>
    <lineage>
        <taxon>Bacteria</taxon>
        <taxon>Pseudomonadati</taxon>
        <taxon>Pseudomonadota</taxon>
        <taxon>Alphaproteobacteria</taxon>
        <taxon>Sphingomonadales</taxon>
        <taxon>Erythrobacteraceae</taxon>
        <taxon>Qipengyuania</taxon>
    </lineage>
</organism>
<proteinExistence type="inferred from homology"/>
<sequence>MSLFARLFQSGPDPREEWRALWHGIVAEARDPDWYRMCGVADTVEGRYDMITLVLALVMLRLEDAPELSNPATARLTELFVEDMEGQLREAGIGDPTVGKKITALMESMNGRIGAYREGLAGDRRLLVEAVRRNVTMAQPDEAEALVSQACALHERLARTSADGLRAGEIAA</sequence>
<evidence type="ECO:0000313" key="4">
    <source>
        <dbReference type="Proteomes" id="UP000309668"/>
    </source>
</evidence>
<dbReference type="OrthoDB" id="7158889at2"/>